<dbReference type="InterPro" id="IPR003848">
    <property type="entry name" value="DUF218"/>
</dbReference>
<evidence type="ECO:0000256" key="1">
    <source>
        <dbReference type="SAM" id="Phobius"/>
    </source>
</evidence>
<feature type="domain" description="DUF218" evidence="2">
    <location>
        <begin position="60"/>
        <end position="165"/>
    </location>
</feature>
<evidence type="ECO:0000313" key="3">
    <source>
        <dbReference type="EMBL" id="MDQ0673964.1"/>
    </source>
</evidence>
<dbReference type="Proteomes" id="UP001236806">
    <property type="component" value="Unassembled WGS sequence"/>
</dbReference>
<accession>A0ABU0PJ23</accession>
<keyword evidence="1" id="KW-0472">Membrane</keyword>
<keyword evidence="4" id="KW-1185">Reference proteome</keyword>
<dbReference type="EMBL" id="JAUSXB010000001">
    <property type="protein sequence ID" value="MDQ0673964.1"/>
    <property type="molecule type" value="Genomic_DNA"/>
</dbReference>
<sequence>MESERASHSPPPGGSHDVRNHRIRKLIDAIICGILLVAAWVIVGIFLYVVPAVDAPERSDAIVVLAPPIDTGRLEYAEILMSEGYATTLVVSLPEHVSGQSPTDICSANRPYRVICFSPDPVTTQGEAKAIKRLSEQYAWQSITVVTDDFHVARSRTLIERCYPKQLYMAAVRNDRSLTDWAYRYVYESAALVKAAVDWGC</sequence>
<dbReference type="CDD" id="cd06259">
    <property type="entry name" value="YdcF-like"/>
    <property type="match status" value="1"/>
</dbReference>
<comment type="caution">
    <text evidence="3">The sequence shown here is derived from an EMBL/GenBank/DDBJ whole genome shotgun (WGS) entry which is preliminary data.</text>
</comment>
<evidence type="ECO:0000259" key="2">
    <source>
        <dbReference type="Pfam" id="PF02698"/>
    </source>
</evidence>
<reference evidence="3 4" key="1">
    <citation type="submission" date="2023-07" db="EMBL/GenBank/DDBJ databases">
        <title>Comparative genomics of wheat-associated soil bacteria to identify genetic determinants of phenazine resistance.</title>
        <authorList>
            <person name="Mouncey N."/>
        </authorList>
    </citation>
    <scope>NUCLEOTIDE SEQUENCE [LARGE SCALE GENOMIC DNA]</scope>
    <source>
        <strain evidence="3 4">W1I3</strain>
    </source>
</reference>
<dbReference type="Pfam" id="PF02698">
    <property type="entry name" value="DUF218"/>
    <property type="match status" value="1"/>
</dbReference>
<keyword evidence="1" id="KW-1133">Transmembrane helix</keyword>
<keyword evidence="1" id="KW-0812">Transmembrane</keyword>
<proteinExistence type="predicted"/>
<feature type="transmembrane region" description="Helical" evidence="1">
    <location>
        <begin position="26"/>
        <end position="50"/>
    </location>
</feature>
<name>A0ABU0PJ23_9MICC</name>
<protein>
    <submittedName>
        <fullName evidence="3">Uncharacterized SAM-binding protein YcdF (DUF218 family)</fullName>
    </submittedName>
</protein>
<dbReference type="RefSeq" id="WP_373427026.1">
    <property type="nucleotide sequence ID" value="NZ_JAUSXB010000001.1"/>
</dbReference>
<evidence type="ECO:0000313" key="4">
    <source>
        <dbReference type="Proteomes" id="UP001236806"/>
    </source>
</evidence>
<gene>
    <name evidence="3" type="ORF">QFZ36_001525</name>
</gene>
<organism evidence="3 4">
    <name type="scientific">Pseudarthrobacter siccitolerans</name>
    <dbReference type="NCBI Taxonomy" id="861266"/>
    <lineage>
        <taxon>Bacteria</taxon>
        <taxon>Bacillati</taxon>
        <taxon>Actinomycetota</taxon>
        <taxon>Actinomycetes</taxon>
        <taxon>Micrococcales</taxon>
        <taxon>Micrococcaceae</taxon>
        <taxon>Pseudarthrobacter</taxon>
    </lineage>
</organism>